<dbReference type="Proteomes" id="UP000016943">
    <property type="component" value="Chromosome"/>
</dbReference>
<feature type="transmembrane region" description="Helical" evidence="1">
    <location>
        <begin position="56"/>
        <end position="77"/>
    </location>
</feature>
<dbReference type="KEGG" id="caz:CARG_09580"/>
<accession>U3H013</accession>
<evidence type="ECO:0000256" key="1">
    <source>
        <dbReference type="SAM" id="Phobius"/>
    </source>
</evidence>
<dbReference type="RefSeq" id="WP_021012404.1">
    <property type="nucleotide sequence ID" value="NC_022198.1"/>
</dbReference>
<keyword evidence="1" id="KW-0812">Transmembrane</keyword>
<protein>
    <recommendedName>
        <fullName evidence="4">SdpI/YhfL protein family</fullName>
    </recommendedName>
</protein>
<keyword evidence="1" id="KW-0472">Membrane</keyword>
<dbReference type="PATRIC" id="fig|1348662.3.peg.1893"/>
<dbReference type="InterPro" id="IPR025962">
    <property type="entry name" value="SdpI/YhfL"/>
</dbReference>
<dbReference type="eggNOG" id="COG5658">
    <property type="taxonomic scope" value="Bacteria"/>
</dbReference>
<gene>
    <name evidence="2" type="ORF">CARG_09580</name>
</gene>
<evidence type="ECO:0000313" key="2">
    <source>
        <dbReference type="EMBL" id="AGU16007.1"/>
    </source>
</evidence>
<keyword evidence="3" id="KW-1185">Reference proteome</keyword>
<dbReference type="OrthoDB" id="4420493at2"/>
<name>U3H013_9CORY</name>
<dbReference type="STRING" id="1348662.CARG_09580"/>
<dbReference type="HOGENOM" id="CLU_113638_1_0_11"/>
<dbReference type="Pfam" id="PF13630">
    <property type="entry name" value="SdpI"/>
    <property type="match status" value="1"/>
</dbReference>
<evidence type="ECO:0000313" key="3">
    <source>
        <dbReference type="Proteomes" id="UP000016943"/>
    </source>
</evidence>
<feature type="transmembrane region" description="Helical" evidence="1">
    <location>
        <begin position="6"/>
        <end position="26"/>
    </location>
</feature>
<organism evidence="2 3">
    <name type="scientific">Corynebacterium argentoratense DSM 44202</name>
    <dbReference type="NCBI Taxonomy" id="1348662"/>
    <lineage>
        <taxon>Bacteria</taxon>
        <taxon>Bacillati</taxon>
        <taxon>Actinomycetota</taxon>
        <taxon>Actinomycetes</taxon>
        <taxon>Mycobacteriales</taxon>
        <taxon>Corynebacteriaceae</taxon>
        <taxon>Corynebacterium</taxon>
    </lineage>
</organism>
<feature type="transmembrane region" description="Helical" evidence="1">
    <location>
        <begin position="83"/>
        <end position="105"/>
    </location>
</feature>
<dbReference type="AlphaFoldDB" id="U3H013"/>
<evidence type="ECO:0008006" key="4">
    <source>
        <dbReference type="Google" id="ProtNLM"/>
    </source>
</evidence>
<reference evidence="2 3" key="1">
    <citation type="journal article" date="2013" name="Genome Announc.">
        <title>Whole-Genome Sequence of the Clinical Strain Corynebacterium argentoratense DSM 44202, Isolated from a Human Throat Specimen.</title>
        <authorList>
            <person name="Bomholt C."/>
            <person name="Glaub A."/>
            <person name="Gravermann K."/>
            <person name="Albersmeier A."/>
            <person name="Brinkrolf K."/>
            <person name="Ruckert C."/>
            <person name="Tauch A."/>
        </authorList>
    </citation>
    <scope>NUCLEOTIDE SEQUENCE [LARGE SCALE GENOMIC DNA]</scope>
    <source>
        <strain evidence="2">DSM 44202</strain>
    </source>
</reference>
<keyword evidence="1" id="KW-1133">Transmembrane helix</keyword>
<proteinExistence type="predicted"/>
<dbReference type="GeneID" id="78250636"/>
<sequence length="199" mass="19840">MMVNVLVASVTGIAAAAQLVAGGLAWSGKLPGNGVVGLNIPEVRTSRERWDAAHRIAGPLWTLSGVALVFATLIAVVASGWMWLAFAFALLCAVVAQGVAGYMAARSAAVWAMRDEIEASRNDAGCGDGGGCGCCGDGAAEASEEPYDPSKDCGVAGGCGSCALNGSCEQSAAAPLAGGGHVNVDAVLRAASQSDNSQR</sequence>
<dbReference type="EMBL" id="CP006365">
    <property type="protein sequence ID" value="AGU16007.1"/>
    <property type="molecule type" value="Genomic_DNA"/>
</dbReference>